<dbReference type="EMBL" id="FPJW01000007">
    <property type="protein sequence ID" value="SFX55893.1"/>
    <property type="molecule type" value="Genomic_DNA"/>
</dbReference>
<sequence length="169" mass="19594">MRLPSKRLRYGSAAAGLLLTAILHWPVKGTALILEEGQCFFNPGHFTLHWLHSVEHEVWQEDYQRKDSGFLLTTTRFRTFGAGVPHDGDLELDAQGYINRSVHIHLPEINRTVSRLTETTLLVGEQPWPLFRWTGDYTNLQLHPARQVLWRHLFIKDYCHEQLGNNASR</sequence>
<evidence type="ECO:0000313" key="1">
    <source>
        <dbReference type="EMBL" id="SFX55893.1"/>
    </source>
</evidence>
<accession>A0A1K1Y3I3</accession>
<proteinExistence type="predicted"/>
<name>A0A1K1Y3I3_9GAMM</name>
<dbReference type="Pfam" id="PF08905">
    <property type="entry name" value="DUF1850"/>
    <property type="match status" value="1"/>
</dbReference>
<dbReference type="AlphaFoldDB" id="A0A1K1Y3I3"/>
<evidence type="ECO:0008006" key="3">
    <source>
        <dbReference type="Google" id="ProtNLM"/>
    </source>
</evidence>
<dbReference type="Proteomes" id="UP000182350">
    <property type="component" value="Unassembled WGS sequence"/>
</dbReference>
<protein>
    <recommendedName>
        <fullName evidence="3">DUF1850 domain-containing protein</fullName>
    </recommendedName>
</protein>
<reference evidence="1 2" key="1">
    <citation type="submission" date="2016-11" db="EMBL/GenBank/DDBJ databases">
        <authorList>
            <person name="Jaros S."/>
            <person name="Januszkiewicz K."/>
            <person name="Wedrychowicz H."/>
        </authorList>
    </citation>
    <scope>NUCLEOTIDE SEQUENCE [LARGE SCALE GENOMIC DNA]</scope>
    <source>
        <strain evidence="1 2">DSM 21637</strain>
    </source>
</reference>
<organism evidence="1 2">
    <name type="scientific">Marinospirillum alkaliphilum DSM 21637</name>
    <dbReference type="NCBI Taxonomy" id="1122209"/>
    <lineage>
        <taxon>Bacteria</taxon>
        <taxon>Pseudomonadati</taxon>
        <taxon>Pseudomonadota</taxon>
        <taxon>Gammaproteobacteria</taxon>
        <taxon>Oceanospirillales</taxon>
        <taxon>Oceanospirillaceae</taxon>
        <taxon>Marinospirillum</taxon>
    </lineage>
</organism>
<dbReference type="InterPro" id="IPR015001">
    <property type="entry name" value="DUF1850"/>
</dbReference>
<gene>
    <name evidence="1" type="ORF">SAMN02745752_02076</name>
</gene>
<evidence type="ECO:0000313" key="2">
    <source>
        <dbReference type="Proteomes" id="UP000182350"/>
    </source>
</evidence>
<dbReference type="STRING" id="1122209.SAMN02745752_02076"/>
<keyword evidence="2" id="KW-1185">Reference proteome</keyword>